<dbReference type="GO" id="GO:0000976">
    <property type="term" value="F:transcription cis-regulatory region binding"/>
    <property type="evidence" value="ECO:0007669"/>
    <property type="project" value="TreeGrafter"/>
</dbReference>
<dbReference type="InterPro" id="IPR046335">
    <property type="entry name" value="LacI/GalR-like_sensor"/>
</dbReference>
<organism evidence="5 6">
    <name type="scientific">Martelella lutilitoris</name>
    <dbReference type="NCBI Taxonomy" id="2583532"/>
    <lineage>
        <taxon>Bacteria</taxon>
        <taxon>Pseudomonadati</taxon>
        <taxon>Pseudomonadota</taxon>
        <taxon>Alphaproteobacteria</taxon>
        <taxon>Hyphomicrobiales</taxon>
        <taxon>Aurantimonadaceae</taxon>
        <taxon>Martelella</taxon>
    </lineage>
</organism>
<evidence type="ECO:0000259" key="4">
    <source>
        <dbReference type="PROSITE" id="PS50932"/>
    </source>
</evidence>
<dbReference type="EMBL" id="CP066786">
    <property type="protein sequence ID" value="QQM29979.1"/>
    <property type="molecule type" value="Genomic_DNA"/>
</dbReference>
<dbReference type="SUPFAM" id="SSF53822">
    <property type="entry name" value="Periplasmic binding protein-like I"/>
    <property type="match status" value="1"/>
</dbReference>
<dbReference type="Pfam" id="PF00356">
    <property type="entry name" value="LacI"/>
    <property type="match status" value="1"/>
</dbReference>
<dbReference type="SMART" id="SM00354">
    <property type="entry name" value="HTH_LACI"/>
    <property type="match status" value="1"/>
</dbReference>
<dbReference type="GO" id="GO:0003700">
    <property type="term" value="F:DNA-binding transcription factor activity"/>
    <property type="evidence" value="ECO:0007669"/>
    <property type="project" value="TreeGrafter"/>
</dbReference>
<gene>
    <name evidence="5" type="ORF">JET14_17065</name>
</gene>
<dbReference type="InterPro" id="IPR000843">
    <property type="entry name" value="HTH_LacI"/>
</dbReference>
<dbReference type="CDD" id="cd06288">
    <property type="entry name" value="PBP1_sucrose_transcription_regulator"/>
    <property type="match status" value="1"/>
</dbReference>
<dbReference type="Gene3D" id="1.10.260.40">
    <property type="entry name" value="lambda repressor-like DNA-binding domains"/>
    <property type="match status" value="1"/>
</dbReference>
<evidence type="ECO:0000256" key="1">
    <source>
        <dbReference type="ARBA" id="ARBA00023015"/>
    </source>
</evidence>
<dbReference type="PROSITE" id="PS50932">
    <property type="entry name" value="HTH_LACI_2"/>
    <property type="match status" value="1"/>
</dbReference>
<dbReference type="PANTHER" id="PTHR30146:SF155">
    <property type="entry name" value="ALANINE RACEMASE"/>
    <property type="match status" value="1"/>
</dbReference>
<protein>
    <submittedName>
        <fullName evidence="5">LacI family DNA-binding transcriptional regulator</fullName>
    </submittedName>
</protein>
<reference evidence="5 6" key="1">
    <citation type="submission" date="2020-12" db="EMBL/GenBank/DDBJ databases">
        <authorList>
            <person name="Zheng R.K."/>
            <person name="Sun C.M."/>
        </authorList>
    </citation>
    <scope>NUCLEOTIDE SEQUENCE [LARGE SCALE GENOMIC DNA]</scope>
    <source>
        <strain evidence="5 6">ZRK001</strain>
    </source>
</reference>
<evidence type="ECO:0000313" key="6">
    <source>
        <dbReference type="Proteomes" id="UP000596083"/>
    </source>
</evidence>
<dbReference type="InterPro" id="IPR010982">
    <property type="entry name" value="Lambda_DNA-bd_dom_sf"/>
</dbReference>
<evidence type="ECO:0000256" key="2">
    <source>
        <dbReference type="ARBA" id="ARBA00023125"/>
    </source>
</evidence>
<dbReference type="PANTHER" id="PTHR30146">
    <property type="entry name" value="LACI-RELATED TRANSCRIPTIONAL REPRESSOR"/>
    <property type="match status" value="1"/>
</dbReference>
<accession>A0A7T7HIU2</accession>
<evidence type="ECO:0000256" key="3">
    <source>
        <dbReference type="ARBA" id="ARBA00023163"/>
    </source>
</evidence>
<dbReference type="Proteomes" id="UP000596083">
    <property type="component" value="Chromosome"/>
</dbReference>
<keyword evidence="3" id="KW-0804">Transcription</keyword>
<evidence type="ECO:0000313" key="5">
    <source>
        <dbReference type="EMBL" id="QQM29979.1"/>
    </source>
</evidence>
<dbReference type="Pfam" id="PF13377">
    <property type="entry name" value="Peripla_BP_3"/>
    <property type="match status" value="1"/>
</dbReference>
<dbReference type="KEGG" id="mlut:JET14_17065"/>
<dbReference type="SUPFAM" id="SSF47413">
    <property type="entry name" value="lambda repressor-like DNA-binding domains"/>
    <property type="match status" value="1"/>
</dbReference>
<keyword evidence="2 5" id="KW-0238">DNA-binding</keyword>
<sequence length="360" mass="38424">MVFNCLPQGGRTVADRVSKLQSASAYQRATIRDVAAKSNVSVTTASRALNGTGRMSEETRARVRSAAAELDYRPNSIARGLVQQRSFTLGLLTNDTYGRFTLPVAAGLSAAMADRGVSVFLSAGKYEPESLKLNLGAMEEKRVDGLVITGKRIDRGLPIDLPPLGMPVVYVYAAAPEGAVSFVPDDTNAAQDAVRHLIGLGRRKIAHITGPLDFKAAHLREAGWRAALEETGLAPFGKAIFSAWTEAHGYDTAHALIEAGERPDAIFCGNDQIARGVIDAFALMGIRVPDDIAIVGFDNWEVFAKATRPPLTTVDMGLPGLGRSAGLALLDMIDGKEVEPGVRETPCRLVVRQSCGARPD</sequence>
<keyword evidence="1" id="KW-0805">Transcription regulation</keyword>
<dbReference type="AlphaFoldDB" id="A0A7T7HIU2"/>
<dbReference type="PROSITE" id="PS00356">
    <property type="entry name" value="HTH_LACI_1"/>
    <property type="match status" value="1"/>
</dbReference>
<dbReference type="CDD" id="cd01392">
    <property type="entry name" value="HTH_LacI"/>
    <property type="match status" value="1"/>
</dbReference>
<name>A0A7T7HIU2_9HYPH</name>
<dbReference type="InterPro" id="IPR028082">
    <property type="entry name" value="Peripla_BP_I"/>
</dbReference>
<proteinExistence type="predicted"/>
<feature type="domain" description="HTH lacI-type" evidence="4">
    <location>
        <begin position="29"/>
        <end position="83"/>
    </location>
</feature>
<dbReference type="Gene3D" id="3.40.50.2300">
    <property type="match status" value="2"/>
</dbReference>